<evidence type="ECO:0000256" key="7">
    <source>
        <dbReference type="ARBA" id="ARBA00022692"/>
    </source>
</evidence>
<dbReference type="Gene3D" id="3.40.50.2300">
    <property type="match status" value="2"/>
</dbReference>
<feature type="region of interest" description="Disordered" evidence="20">
    <location>
        <begin position="296"/>
        <end position="334"/>
    </location>
</feature>
<dbReference type="InterPro" id="IPR003661">
    <property type="entry name" value="HisK_dim/P_dom"/>
</dbReference>
<dbReference type="SMART" id="SM00388">
    <property type="entry name" value="HisKA"/>
    <property type="match status" value="1"/>
</dbReference>
<evidence type="ECO:0000256" key="5">
    <source>
        <dbReference type="ARBA" id="ARBA00022553"/>
    </source>
</evidence>
<keyword evidence="8" id="KW-0732">Signal</keyword>
<keyword evidence="14" id="KW-0843">Virulence</keyword>
<dbReference type="KEGG" id="lto:RGQ30_25200"/>
<dbReference type="GO" id="GO:0005524">
    <property type="term" value="F:ATP binding"/>
    <property type="evidence" value="ECO:0007669"/>
    <property type="project" value="UniProtKB-KW"/>
</dbReference>
<dbReference type="InterPro" id="IPR005467">
    <property type="entry name" value="His_kinase_dom"/>
</dbReference>
<evidence type="ECO:0000256" key="14">
    <source>
        <dbReference type="ARBA" id="ARBA00023026"/>
    </source>
</evidence>
<keyword evidence="4" id="KW-1003">Cell membrane</keyword>
<evidence type="ECO:0000256" key="9">
    <source>
        <dbReference type="ARBA" id="ARBA00022741"/>
    </source>
</evidence>
<evidence type="ECO:0000256" key="10">
    <source>
        <dbReference type="ARBA" id="ARBA00022777"/>
    </source>
</evidence>
<dbReference type="Gene3D" id="3.30.565.10">
    <property type="entry name" value="Histidine kinase-like ATPase, C-terminal domain"/>
    <property type="match status" value="1"/>
</dbReference>
<accession>A0AA86J082</accession>
<evidence type="ECO:0000259" key="21">
    <source>
        <dbReference type="PROSITE" id="PS50109"/>
    </source>
</evidence>
<dbReference type="PROSITE" id="PS50894">
    <property type="entry name" value="HPT"/>
    <property type="match status" value="1"/>
</dbReference>
<evidence type="ECO:0000256" key="18">
    <source>
        <dbReference type="PROSITE-ProRule" id="PRU00110"/>
    </source>
</evidence>
<dbReference type="InterPro" id="IPR036890">
    <property type="entry name" value="HATPase_C_sf"/>
</dbReference>
<dbReference type="GO" id="GO:0000155">
    <property type="term" value="F:phosphorelay sensor kinase activity"/>
    <property type="evidence" value="ECO:0007669"/>
    <property type="project" value="InterPro"/>
</dbReference>
<dbReference type="SMART" id="SM00448">
    <property type="entry name" value="REC"/>
    <property type="match status" value="2"/>
</dbReference>
<evidence type="ECO:0000256" key="1">
    <source>
        <dbReference type="ARBA" id="ARBA00000085"/>
    </source>
</evidence>
<dbReference type="Gene3D" id="1.10.287.130">
    <property type="match status" value="1"/>
</dbReference>
<dbReference type="InterPro" id="IPR036097">
    <property type="entry name" value="HisK_dim/P_sf"/>
</dbReference>
<feature type="domain" description="Histidine kinase" evidence="21">
    <location>
        <begin position="556"/>
        <end position="773"/>
    </location>
</feature>
<keyword evidence="7" id="KW-0812">Transmembrane</keyword>
<dbReference type="PROSITE" id="PS50110">
    <property type="entry name" value="RESPONSE_REGULATORY"/>
    <property type="match status" value="2"/>
</dbReference>
<comment type="subcellular location">
    <subcellularLocation>
        <location evidence="2">Cell membrane</location>
        <topology evidence="2">Multi-pass membrane protein</topology>
    </subcellularLocation>
</comment>
<dbReference type="SUPFAM" id="SSF47384">
    <property type="entry name" value="Homodimeric domain of signal transducing histidine kinase"/>
    <property type="match status" value="1"/>
</dbReference>
<dbReference type="InterPro" id="IPR008207">
    <property type="entry name" value="Sig_transdc_His_kin_Hpt_dom"/>
</dbReference>
<organism evidence="24 25">
    <name type="scientific">Limnobacter thiooxidans</name>
    <dbReference type="NCBI Taxonomy" id="131080"/>
    <lineage>
        <taxon>Bacteria</taxon>
        <taxon>Pseudomonadati</taxon>
        <taxon>Pseudomonadota</taxon>
        <taxon>Betaproteobacteria</taxon>
        <taxon>Burkholderiales</taxon>
        <taxon>Burkholderiaceae</taxon>
        <taxon>Limnobacter</taxon>
    </lineage>
</organism>
<dbReference type="InterPro" id="IPR011006">
    <property type="entry name" value="CheY-like_superfamily"/>
</dbReference>
<keyword evidence="12" id="KW-1133">Transmembrane helix</keyword>
<evidence type="ECO:0000256" key="6">
    <source>
        <dbReference type="ARBA" id="ARBA00022679"/>
    </source>
</evidence>
<name>A0AA86J082_9BURK</name>
<dbReference type="EMBL" id="AP028947">
    <property type="protein sequence ID" value="BET27019.1"/>
    <property type="molecule type" value="Genomic_DNA"/>
</dbReference>
<dbReference type="PROSITE" id="PS50109">
    <property type="entry name" value="HIS_KIN"/>
    <property type="match status" value="1"/>
</dbReference>
<keyword evidence="10" id="KW-0418">Kinase</keyword>
<dbReference type="Pfam" id="PF00072">
    <property type="entry name" value="Response_reg"/>
    <property type="match status" value="2"/>
</dbReference>
<comment type="catalytic activity">
    <reaction evidence="1">
        <text>ATP + protein L-histidine = ADP + protein N-phospho-L-histidine.</text>
        <dbReference type="EC" id="2.7.13.3"/>
    </reaction>
</comment>
<dbReference type="SUPFAM" id="SSF55781">
    <property type="entry name" value="GAF domain-like"/>
    <property type="match status" value="1"/>
</dbReference>
<dbReference type="PANTHER" id="PTHR45339:SF1">
    <property type="entry name" value="HYBRID SIGNAL TRANSDUCTION HISTIDINE KINASE J"/>
    <property type="match status" value="1"/>
</dbReference>
<feature type="domain" description="Response regulatory" evidence="22">
    <location>
        <begin position="945"/>
        <end position="1064"/>
    </location>
</feature>
<dbReference type="GO" id="GO:0005886">
    <property type="term" value="C:plasma membrane"/>
    <property type="evidence" value="ECO:0007669"/>
    <property type="project" value="UniProtKB-SubCell"/>
</dbReference>
<dbReference type="InterPro" id="IPR004358">
    <property type="entry name" value="Sig_transdc_His_kin-like_C"/>
</dbReference>
<dbReference type="CDD" id="cd17546">
    <property type="entry name" value="REC_hyHK_CKI1_RcsC-like"/>
    <property type="match status" value="1"/>
</dbReference>
<proteinExistence type="predicted"/>
<evidence type="ECO:0000256" key="17">
    <source>
        <dbReference type="ARBA" id="ARBA00070152"/>
    </source>
</evidence>
<dbReference type="InterPro" id="IPR001789">
    <property type="entry name" value="Sig_transdc_resp-reg_receiver"/>
</dbReference>
<dbReference type="Pfam" id="PF13185">
    <property type="entry name" value="GAF_2"/>
    <property type="match status" value="1"/>
</dbReference>
<reference evidence="24 25" key="1">
    <citation type="submission" date="2023-10" db="EMBL/GenBank/DDBJ databases">
        <title>Complete Genome Sequence of Limnobacter thiooxidans CS-K2T, Isolated from freshwater lake sediments in Bavaria, Germany.</title>
        <authorList>
            <person name="Naruki M."/>
            <person name="Watanabe A."/>
            <person name="Warashina T."/>
            <person name="Morita T."/>
            <person name="Arakawa K."/>
        </authorList>
    </citation>
    <scope>NUCLEOTIDE SEQUENCE [LARGE SCALE GENOMIC DNA]</scope>
    <source>
        <strain evidence="24 25">CS-K2</strain>
    </source>
</reference>
<feature type="domain" description="HPt" evidence="23">
    <location>
        <begin position="1101"/>
        <end position="1199"/>
    </location>
</feature>
<evidence type="ECO:0000256" key="4">
    <source>
        <dbReference type="ARBA" id="ARBA00022475"/>
    </source>
</evidence>
<dbReference type="SUPFAM" id="SSF52172">
    <property type="entry name" value="CheY-like"/>
    <property type="match status" value="2"/>
</dbReference>
<evidence type="ECO:0000256" key="15">
    <source>
        <dbReference type="ARBA" id="ARBA00023136"/>
    </source>
</evidence>
<comment type="function">
    <text evidence="16">Member of the two-component regulatory system BvgS/BvgA. Phosphorylates BvgA via a four-step phosphorelay in response to environmental signals.</text>
</comment>
<dbReference type="Gene3D" id="3.30.450.40">
    <property type="match status" value="1"/>
</dbReference>
<evidence type="ECO:0000259" key="23">
    <source>
        <dbReference type="PROSITE" id="PS50894"/>
    </source>
</evidence>
<evidence type="ECO:0000256" key="19">
    <source>
        <dbReference type="PROSITE-ProRule" id="PRU00169"/>
    </source>
</evidence>
<evidence type="ECO:0000259" key="22">
    <source>
        <dbReference type="PROSITE" id="PS50110"/>
    </source>
</evidence>
<keyword evidence="6" id="KW-0808">Transferase</keyword>
<feature type="modified residue" description="Phosphohistidine" evidence="18">
    <location>
        <position position="1140"/>
    </location>
</feature>
<dbReference type="InterPro" id="IPR003594">
    <property type="entry name" value="HATPase_dom"/>
</dbReference>
<feature type="compositionally biased region" description="Basic and acidic residues" evidence="20">
    <location>
        <begin position="325"/>
        <end position="334"/>
    </location>
</feature>
<sequence length="1199" mass="133154">MKILYVEDDEHIQWLTGTLLTTLDHEITEAANAAQAWSLLEQNPKQFDCLILDKNLPECSGLDLLKAIRSSAWHYDIPVIMLTAEAGNNGLIECLEGGVSLYLSKPATRELLKAALEQLQGENRKRLGLLNLSNQFSSAVSNLTEGYFRIQNPSQAKSLAFLLSQQTQNPDRTYLGILEVLVNSIEHGNIRFNNSQLKNQLGKSDLHAQLDSLSKQPPFCEKWVDVRLSSDDFITRIEVRDQGIGFDWKRTLSQNQGNRSLGDIHGMHRILNAGFLDFHYLDGGCTAVIVIKKTPSKNGIKPENNTDSVALSDPFEPASTSKPQETAERLEKKSPRTVEYKVTNGDLFNCSNGELLKAINQITSGFIASNDFGKFFELTLDVILSVTGSEYGFLSELMHDENESPYMRAYAISNIAWDEHSQERYECFTREGHMDFHAMDNLFGSVLLSGEPLIANHTKTHYSAGGFPKGHRNMEAFLGIPLMGSGKVLGMVAIANRPGGYHPEMIEWLEPVRSTLSSIIISMRNERHRLMIEKQLKEAKEIAERANDAKSFFLATISHEIRTPMNAIVGMSELLMNSPLTTSQTYFAKVINRNTELLLSIINDVLNLSKIKAGKMKVIEGDFDLEEVLSEVAEILGHSATEKNLGLIMSYPLQLPRKLHGDAAKIKQILINLVNNAIKFTDKGHVLVSVSTPERSRICIDIQDTGIGISEESIPQLFSPFHQVDQTASREHGGTGLGLAISQKFAQLLEGHIRIQSQKGIGSTFSFEFPIKTTEEINSSRHTNIKDLEVCFITSSKEVQRLAQCHMRQYQGVKVHVCETAHTAAIEQNHSCANERRLILIEQNHPGLRYQSNRQERIQTGFDVFAAHGNADCSETNDGFHQSNILGVVSKHFGFESFDQTLSQIVGKLNGQETDNPGELNTIDQGKVLNELGLDGLSGTSAPPNILLVEDNPINQDVASLVLTQMGCLVDVAFNGIQALEKYARHTYDLILMDCQMPVMDGLTATAKIRELEQARNAERTPIVAITANALPTDRASCINAGMDDYLAKPFKRSQVKDILKKFLIPASGEQGKAVSAIEILQNCEDPVFDANLMREITHDNWELLNKIILKYRSSLPGQIEQLSKLIADGETSALCAELHRMRGSAVGTGFGLFAAYLKAIETDVRSGRSRDTAKTVEQLNEHFKAIMAFSISENRHPA</sequence>
<gene>
    <name evidence="24" type="ORF">RGQ30_25200</name>
</gene>
<dbReference type="AlphaFoldDB" id="A0AA86J082"/>
<dbReference type="FunFam" id="1.10.287.130:FF:000004">
    <property type="entry name" value="Ethylene receptor 1"/>
    <property type="match status" value="1"/>
</dbReference>
<dbReference type="RefSeq" id="WP_338284475.1">
    <property type="nucleotide sequence ID" value="NZ_AP028947.1"/>
</dbReference>
<evidence type="ECO:0000256" key="12">
    <source>
        <dbReference type="ARBA" id="ARBA00022989"/>
    </source>
</evidence>
<feature type="domain" description="Response regulatory" evidence="22">
    <location>
        <begin position="2"/>
        <end position="120"/>
    </location>
</feature>
<dbReference type="Pfam" id="PF00512">
    <property type="entry name" value="HisKA"/>
    <property type="match status" value="1"/>
</dbReference>
<evidence type="ECO:0000256" key="11">
    <source>
        <dbReference type="ARBA" id="ARBA00022840"/>
    </source>
</evidence>
<evidence type="ECO:0000313" key="24">
    <source>
        <dbReference type="EMBL" id="BET27019.1"/>
    </source>
</evidence>
<feature type="modified residue" description="4-aspartylphosphate" evidence="19">
    <location>
        <position position="994"/>
    </location>
</feature>
<evidence type="ECO:0000256" key="3">
    <source>
        <dbReference type="ARBA" id="ARBA00012438"/>
    </source>
</evidence>
<dbReference type="SUPFAM" id="SSF55874">
    <property type="entry name" value="ATPase domain of HSP90 chaperone/DNA topoisomerase II/histidine kinase"/>
    <property type="match status" value="1"/>
</dbReference>
<evidence type="ECO:0000256" key="16">
    <source>
        <dbReference type="ARBA" id="ARBA00058004"/>
    </source>
</evidence>
<evidence type="ECO:0000256" key="2">
    <source>
        <dbReference type="ARBA" id="ARBA00004651"/>
    </source>
</evidence>
<dbReference type="InterPro" id="IPR036641">
    <property type="entry name" value="HPT_dom_sf"/>
</dbReference>
<keyword evidence="13" id="KW-0902">Two-component regulatory system</keyword>
<dbReference type="PRINTS" id="PR00344">
    <property type="entry name" value="BCTRLSENSOR"/>
</dbReference>
<evidence type="ECO:0000313" key="25">
    <source>
        <dbReference type="Proteomes" id="UP001329151"/>
    </source>
</evidence>
<dbReference type="CDD" id="cd00082">
    <property type="entry name" value="HisKA"/>
    <property type="match status" value="1"/>
</dbReference>
<dbReference type="SMART" id="SM00387">
    <property type="entry name" value="HATPase_c"/>
    <property type="match status" value="1"/>
</dbReference>
<keyword evidence="25" id="KW-1185">Reference proteome</keyword>
<dbReference type="CDD" id="cd16922">
    <property type="entry name" value="HATPase_EvgS-ArcB-TorS-like"/>
    <property type="match status" value="1"/>
</dbReference>
<feature type="modified residue" description="4-aspartylphosphate" evidence="19">
    <location>
        <position position="53"/>
    </location>
</feature>
<dbReference type="Pfam" id="PF02518">
    <property type="entry name" value="HATPase_c"/>
    <property type="match status" value="1"/>
</dbReference>
<dbReference type="SUPFAM" id="SSF47226">
    <property type="entry name" value="Histidine-containing phosphotransfer domain, HPT domain"/>
    <property type="match status" value="1"/>
</dbReference>
<dbReference type="EC" id="2.7.13.3" evidence="3"/>
<dbReference type="InterPro" id="IPR003018">
    <property type="entry name" value="GAF"/>
</dbReference>
<dbReference type="Proteomes" id="UP001329151">
    <property type="component" value="Chromosome"/>
</dbReference>
<dbReference type="InterPro" id="IPR029016">
    <property type="entry name" value="GAF-like_dom_sf"/>
</dbReference>
<dbReference type="PANTHER" id="PTHR45339">
    <property type="entry name" value="HYBRID SIGNAL TRANSDUCTION HISTIDINE KINASE J"/>
    <property type="match status" value="1"/>
</dbReference>
<keyword evidence="9" id="KW-0547">Nucleotide-binding</keyword>
<evidence type="ECO:0000256" key="20">
    <source>
        <dbReference type="SAM" id="MobiDB-lite"/>
    </source>
</evidence>
<protein>
    <recommendedName>
        <fullName evidence="17">Virulence sensor protein BvgS</fullName>
        <ecNumber evidence="3">2.7.13.3</ecNumber>
    </recommendedName>
</protein>
<evidence type="ECO:0000256" key="13">
    <source>
        <dbReference type="ARBA" id="ARBA00023012"/>
    </source>
</evidence>
<dbReference type="Gene3D" id="1.20.120.160">
    <property type="entry name" value="HPT domain"/>
    <property type="match status" value="1"/>
</dbReference>
<keyword evidence="11" id="KW-0067">ATP-binding</keyword>
<dbReference type="FunFam" id="3.30.565.10:FF:000010">
    <property type="entry name" value="Sensor histidine kinase RcsC"/>
    <property type="match status" value="1"/>
</dbReference>
<keyword evidence="15" id="KW-0472">Membrane</keyword>
<evidence type="ECO:0000256" key="8">
    <source>
        <dbReference type="ARBA" id="ARBA00022729"/>
    </source>
</evidence>
<keyword evidence="5 19" id="KW-0597">Phosphoprotein</keyword>